<dbReference type="InterPro" id="IPR029039">
    <property type="entry name" value="Flavoprotein-like_sf"/>
</dbReference>
<dbReference type="InterPro" id="IPR051545">
    <property type="entry name" value="NAD(P)H_dehydrogenase_qn"/>
</dbReference>
<organism evidence="4 5">
    <name type="scientific">Knipowitschia caucasica</name>
    <name type="common">Caucasian dwarf goby</name>
    <name type="synonym">Pomatoschistus caucasicus</name>
    <dbReference type="NCBI Taxonomy" id="637954"/>
    <lineage>
        <taxon>Eukaryota</taxon>
        <taxon>Metazoa</taxon>
        <taxon>Chordata</taxon>
        <taxon>Craniata</taxon>
        <taxon>Vertebrata</taxon>
        <taxon>Euteleostomi</taxon>
        <taxon>Actinopterygii</taxon>
        <taxon>Neopterygii</taxon>
        <taxon>Teleostei</taxon>
        <taxon>Neoteleostei</taxon>
        <taxon>Acanthomorphata</taxon>
        <taxon>Gobiaria</taxon>
        <taxon>Gobiiformes</taxon>
        <taxon>Gobioidei</taxon>
        <taxon>Gobiidae</taxon>
        <taxon>Gobiinae</taxon>
        <taxon>Knipowitschia</taxon>
    </lineage>
</organism>
<evidence type="ECO:0000259" key="3">
    <source>
        <dbReference type="Pfam" id="PF02525"/>
    </source>
</evidence>
<evidence type="ECO:0000313" key="4">
    <source>
        <dbReference type="EMBL" id="CAL1582233.1"/>
    </source>
</evidence>
<keyword evidence="5" id="KW-1185">Reference proteome</keyword>
<gene>
    <name evidence="4" type="ORF">KC01_LOCUS12880</name>
</gene>
<name>A0AAV2K196_KNICA</name>
<accession>A0AAV2K196</accession>
<feature type="domain" description="Flavodoxin-like fold" evidence="3">
    <location>
        <begin position="28"/>
        <end position="134"/>
    </location>
</feature>
<dbReference type="InterPro" id="IPR003680">
    <property type="entry name" value="Flavodoxin_fold"/>
</dbReference>
<comment type="similarity">
    <text evidence="1">Belongs to the NAD(P)H dehydrogenase (quinone) family.</text>
</comment>
<sequence length="188" mass="20804">MRERRRERGHRYLPVPGFRTPTQTVNQTSAAGKDAAAAVLKSEGITVEVSDLYAVKFKATATAEDITGEVNNFLYAEETKAGQLCADISEEQCKVEEADLIIFQFPMYWFSVAAILKGWFDRVLTLGFAYTQEKHYSRGIFVSRVLPYCGLRILAPQIFWAPASASPDSLQCSSAGSVCTHIPSNVLL</sequence>
<dbReference type="SUPFAM" id="SSF52218">
    <property type="entry name" value="Flavoproteins"/>
    <property type="match status" value="1"/>
</dbReference>
<dbReference type="AlphaFoldDB" id="A0AAV2K196"/>
<dbReference type="Pfam" id="PF02525">
    <property type="entry name" value="Flavodoxin_2"/>
    <property type="match status" value="1"/>
</dbReference>
<evidence type="ECO:0000256" key="1">
    <source>
        <dbReference type="ARBA" id="ARBA00006252"/>
    </source>
</evidence>
<evidence type="ECO:0000256" key="2">
    <source>
        <dbReference type="ARBA" id="ARBA00023002"/>
    </source>
</evidence>
<dbReference type="Proteomes" id="UP001497482">
    <property type="component" value="Chromosome 15"/>
</dbReference>
<dbReference type="PANTHER" id="PTHR10204">
    <property type="entry name" value="NAD P H OXIDOREDUCTASE-RELATED"/>
    <property type="match status" value="1"/>
</dbReference>
<dbReference type="Gene3D" id="3.40.50.360">
    <property type="match status" value="1"/>
</dbReference>
<dbReference type="GO" id="GO:0003955">
    <property type="term" value="F:NAD(P)H dehydrogenase (quinone) activity"/>
    <property type="evidence" value="ECO:0007669"/>
    <property type="project" value="TreeGrafter"/>
</dbReference>
<dbReference type="EMBL" id="OZ035837">
    <property type="protein sequence ID" value="CAL1582233.1"/>
    <property type="molecule type" value="Genomic_DNA"/>
</dbReference>
<evidence type="ECO:0000313" key="5">
    <source>
        <dbReference type="Proteomes" id="UP001497482"/>
    </source>
</evidence>
<reference evidence="4 5" key="1">
    <citation type="submission" date="2024-04" db="EMBL/GenBank/DDBJ databases">
        <authorList>
            <person name="Waldvogel A.-M."/>
            <person name="Schoenle A."/>
        </authorList>
    </citation>
    <scope>NUCLEOTIDE SEQUENCE [LARGE SCALE GENOMIC DNA]</scope>
</reference>
<dbReference type="GO" id="GO:0005829">
    <property type="term" value="C:cytosol"/>
    <property type="evidence" value="ECO:0007669"/>
    <property type="project" value="TreeGrafter"/>
</dbReference>
<dbReference type="PANTHER" id="PTHR10204:SF34">
    <property type="entry name" value="NAD(P)H DEHYDROGENASE [QUINONE] 1 ISOFORM 1"/>
    <property type="match status" value="1"/>
</dbReference>
<protein>
    <recommendedName>
        <fullName evidence="3">Flavodoxin-like fold domain-containing protein</fullName>
    </recommendedName>
</protein>
<proteinExistence type="inferred from homology"/>
<keyword evidence="2" id="KW-0560">Oxidoreductase</keyword>